<proteinExistence type="predicted"/>
<dbReference type="Pfam" id="PF00004">
    <property type="entry name" value="AAA"/>
    <property type="match status" value="2"/>
</dbReference>
<dbReference type="KEGG" id="aal:EP13_01360"/>
<dbReference type="InterPro" id="IPR003593">
    <property type="entry name" value="AAA+_ATPase"/>
</dbReference>
<protein>
    <submittedName>
        <fullName evidence="2">ATPase AAA</fullName>
    </submittedName>
</protein>
<gene>
    <name evidence="2" type="ORF">EP13_01360</name>
</gene>
<feature type="domain" description="AAA+ ATPase" evidence="1">
    <location>
        <begin position="228"/>
        <end position="362"/>
    </location>
</feature>
<feature type="domain" description="AAA+ ATPase" evidence="1">
    <location>
        <begin position="470"/>
        <end position="599"/>
    </location>
</feature>
<dbReference type="SMART" id="SM00382">
    <property type="entry name" value="AAA"/>
    <property type="match status" value="2"/>
</dbReference>
<dbReference type="Proteomes" id="UP000056090">
    <property type="component" value="Chromosome"/>
</dbReference>
<dbReference type="RefSeq" id="WP_044055631.1">
    <property type="nucleotide sequence ID" value="NZ_CBCSKJ010000005.1"/>
</dbReference>
<dbReference type="GO" id="GO:0016887">
    <property type="term" value="F:ATP hydrolysis activity"/>
    <property type="evidence" value="ECO:0007669"/>
    <property type="project" value="InterPro"/>
</dbReference>
<reference evidence="2 3" key="1">
    <citation type="submission" date="2014-06" db="EMBL/GenBank/DDBJ databases">
        <title>Genomes of Alteromonas australica, a world apart.</title>
        <authorList>
            <person name="Gonzaga A."/>
            <person name="Lopez-Perez M."/>
            <person name="Rodriguez-Valera F."/>
        </authorList>
    </citation>
    <scope>NUCLEOTIDE SEQUENCE [LARGE SCALE GENOMIC DNA]</scope>
    <source>
        <strain evidence="2 3">H 17</strain>
    </source>
</reference>
<dbReference type="InterPro" id="IPR027417">
    <property type="entry name" value="P-loop_NTPase"/>
</dbReference>
<dbReference type="eggNOG" id="COG0464">
    <property type="taxonomic scope" value="Bacteria"/>
</dbReference>
<dbReference type="EMBL" id="CP008849">
    <property type="protein sequence ID" value="AIF97454.1"/>
    <property type="molecule type" value="Genomic_DNA"/>
</dbReference>
<evidence type="ECO:0000313" key="3">
    <source>
        <dbReference type="Proteomes" id="UP000056090"/>
    </source>
</evidence>
<organism evidence="2 3">
    <name type="scientific">Alteromonas australica</name>
    <dbReference type="NCBI Taxonomy" id="589873"/>
    <lineage>
        <taxon>Bacteria</taxon>
        <taxon>Pseudomonadati</taxon>
        <taxon>Pseudomonadota</taxon>
        <taxon>Gammaproteobacteria</taxon>
        <taxon>Alteromonadales</taxon>
        <taxon>Alteromonadaceae</taxon>
        <taxon>Alteromonas/Salinimonas group</taxon>
        <taxon>Alteromonas</taxon>
    </lineage>
</organism>
<dbReference type="GeneID" id="78253595"/>
<dbReference type="PANTHER" id="PTHR23074:SF83">
    <property type="entry name" value="VACUOLAR PROTEIN SORTING-ASSOCIATED PROTEIN 4A"/>
    <property type="match status" value="1"/>
</dbReference>
<evidence type="ECO:0000259" key="1">
    <source>
        <dbReference type="SMART" id="SM00382"/>
    </source>
</evidence>
<evidence type="ECO:0000313" key="2">
    <source>
        <dbReference type="EMBL" id="AIF97454.1"/>
    </source>
</evidence>
<dbReference type="Gene3D" id="3.40.50.300">
    <property type="entry name" value="P-loop containing nucleotide triphosphate hydrolases"/>
    <property type="match status" value="2"/>
</dbReference>
<keyword evidence="3" id="KW-1185">Reference proteome</keyword>
<dbReference type="AlphaFoldDB" id="A0A075NSF0"/>
<sequence>MSYKVLNKSSELNYLACEWGKRLLNYLPSIDTDILSKSLASNLRGSKVSAQSFFIGRSKNVNYKACLTITDTQPQVTKTFLANCRYIRTVMDLPKQTELLIQFALLSQVNKWIRALSSEVHMQTSHLSLHEILKDISGISDELFSHATAQLNHYGFLPDTDFLSFEYGAMPKALVRMLLSETITSRETLIAPLLHPSPDASFTLDDFPHVNTALLSQYLTAASKSRQSGASILLYGASGTGKTELSRTLAKYCDRTLYEIRSTALASNFSEDEFNSRFPNKERLRYLALLQSLLTCKADAMLLVDECESLFDCADSQYSKEHLQRFIEQNEIPCIWITNHIQYLEPSFIRRFKLVLDVPTLRPEEIEQITRPYYHGLSVSSSARKMISQTENITPAIVANATHVAHAVNAKRARAEAVIGQVVEASLRATEQWQNKLEYKSELPFDTSYLNIKQSKEYLNEIAFALKHNQPARTLISGPPGTGKTAFAHYLTELHGRKLLRVKCSDILSKWVGESEQKVAELFQRAHDEEQVILLDEVDSLLSSREALTAHHEHQLVNEFLTQIECFTQPLFAATNFSDKLDKAVLRRFDFKLECQYLTSTQVMELYKKLTKVRTLKEAETQRLSSLSNLTPGDFALLARRKKFQPKIQIRDFAINLLADENLRKQKHTSMGFIRP</sequence>
<dbReference type="InterPro" id="IPR050304">
    <property type="entry name" value="MT-severing_AAA_ATPase"/>
</dbReference>
<name>A0A075NSF0_9ALTE</name>
<accession>A0A075NSF0</accession>
<dbReference type="GO" id="GO:0005524">
    <property type="term" value="F:ATP binding"/>
    <property type="evidence" value="ECO:0007669"/>
    <property type="project" value="InterPro"/>
</dbReference>
<dbReference type="CDD" id="cd19481">
    <property type="entry name" value="RecA-like_protease"/>
    <property type="match status" value="1"/>
</dbReference>
<dbReference type="InterPro" id="IPR003959">
    <property type="entry name" value="ATPase_AAA_core"/>
</dbReference>
<dbReference type="PANTHER" id="PTHR23074">
    <property type="entry name" value="AAA DOMAIN-CONTAINING"/>
    <property type="match status" value="1"/>
</dbReference>
<dbReference type="SUPFAM" id="SSF52540">
    <property type="entry name" value="P-loop containing nucleoside triphosphate hydrolases"/>
    <property type="match status" value="2"/>
</dbReference>